<gene>
    <name evidence="3" type="ORF">BD410DRAFT_791412</name>
</gene>
<dbReference type="Proteomes" id="UP000294933">
    <property type="component" value="Unassembled WGS sequence"/>
</dbReference>
<feature type="transmembrane region" description="Helical" evidence="1">
    <location>
        <begin position="113"/>
        <end position="131"/>
    </location>
</feature>
<accession>A0A4Y7PY07</accession>
<organism evidence="3 4">
    <name type="scientific">Rickenella mellea</name>
    <dbReference type="NCBI Taxonomy" id="50990"/>
    <lineage>
        <taxon>Eukaryota</taxon>
        <taxon>Fungi</taxon>
        <taxon>Dikarya</taxon>
        <taxon>Basidiomycota</taxon>
        <taxon>Agaricomycotina</taxon>
        <taxon>Agaricomycetes</taxon>
        <taxon>Hymenochaetales</taxon>
        <taxon>Rickenellaceae</taxon>
        <taxon>Rickenella</taxon>
    </lineage>
</organism>
<keyword evidence="1" id="KW-0472">Membrane</keyword>
<evidence type="ECO:0000313" key="4">
    <source>
        <dbReference type="Proteomes" id="UP000294933"/>
    </source>
</evidence>
<dbReference type="VEuPathDB" id="FungiDB:BD410DRAFT_791412"/>
<evidence type="ECO:0008006" key="5">
    <source>
        <dbReference type="Google" id="ProtNLM"/>
    </source>
</evidence>
<reference evidence="3 4" key="1">
    <citation type="submission" date="2018-06" db="EMBL/GenBank/DDBJ databases">
        <title>A transcriptomic atlas of mushroom development highlights an independent origin of complex multicellularity.</title>
        <authorList>
            <consortium name="DOE Joint Genome Institute"/>
            <person name="Krizsan K."/>
            <person name="Almasi E."/>
            <person name="Merenyi Z."/>
            <person name="Sahu N."/>
            <person name="Viragh M."/>
            <person name="Koszo T."/>
            <person name="Mondo S."/>
            <person name="Kiss B."/>
            <person name="Balint B."/>
            <person name="Kues U."/>
            <person name="Barry K."/>
            <person name="Hegedus J.C."/>
            <person name="Henrissat B."/>
            <person name="Johnson J."/>
            <person name="Lipzen A."/>
            <person name="Ohm R."/>
            <person name="Nagy I."/>
            <person name="Pangilinan J."/>
            <person name="Yan J."/>
            <person name="Xiong Y."/>
            <person name="Grigoriev I.V."/>
            <person name="Hibbett D.S."/>
            <person name="Nagy L.G."/>
        </authorList>
    </citation>
    <scope>NUCLEOTIDE SEQUENCE [LARGE SCALE GENOMIC DNA]</scope>
    <source>
        <strain evidence="3 4">SZMC22713</strain>
    </source>
</reference>
<evidence type="ECO:0000256" key="1">
    <source>
        <dbReference type="SAM" id="Phobius"/>
    </source>
</evidence>
<protein>
    <recommendedName>
        <fullName evidence="5">Secreted protein</fullName>
    </recommendedName>
</protein>
<sequence length="147" mass="17039">MFPKTLAPAFTQIFLAIITVPLHQSKYTCIALDIMYTQRGSFRGSVFGMRVFEYLNVCETYWHDSWHLALLSKVRRRIHCGTTNNIISVHCFSFYGSRSNKMSQGTMVRRRRMWWAITLLTPVTPVMLAASNCACKYLPQKPVSKFF</sequence>
<evidence type="ECO:0000313" key="3">
    <source>
        <dbReference type="EMBL" id="TDL20035.1"/>
    </source>
</evidence>
<feature type="signal peptide" evidence="2">
    <location>
        <begin position="1"/>
        <end position="25"/>
    </location>
</feature>
<evidence type="ECO:0000256" key="2">
    <source>
        <dbReference type="SAM" id="SignalP"/>
    </source>
</evidence>
<dbReference type="AlphaFoldDB" id="A0A4Y7PY07"/>
<keyword evidence="2" id="KW-0732">Signal</keyword>
<keyword evidence="1" id="KW-0812">Transmembrane</keyword>
<feature type="chain" id="PRO_5021361856" description="Secreted protein" evidence="2">
    <location>
        <begin position="26"/>
        <end position="147"/>
    </location>
</feature>
<keyword evidence="4" id="KW-1185">Reference proteome</keyword>
<dbReference type="EMBL" id="ML170191">
    <property type="protein sequence ID" value="TDL20035.1"/>
    <property type="molecule type" value="Genomic_DNA"/>
</dbReference>
<keyword evidence="1" id="KW-1133">Transmembrane helix</keyword>
<proteinExistence type="predicted"/>
<name>A0A4Y7PY07_9AGAM</name>